<gene>
    <name evidence="5" type="ORF">EV147_5083</name>
</gene>
<dbReference type="EMBL" id="SGXM01000014">
    <property type="protein sequence ID" value="RZT28988.1"/>
    <property type="molecule type" value="Genomic_DNA"/>
</dbReference>
<dbReference type="InterPro" id="IPR002201">
    <property type="entry name" value="Glyco_trans_9"/>
</dbReference>
<comment type="pathway">
    <text evidence="1">Protein modification; protein glycosylation.</text>
</comment>
<keyword evidence="6" id="KW-1185">Reference proteome</keyword>
<keyword evidence="3 5" id="KW-0808">Transferase</keyword>
<sequence length="606" mass="67806">RFFETCAEIARRAKVPVQFHFLVGQASGLVFPQVRNLVRRIVGDSVVVHKHQNYHNYMRVIAECDLFLNPFPFGNTNGIVDTVWAGLIGVCKTGREVHEHIDEGMFRRLGFPEWTIARTREDYVEAALRLIDDRSEREALTAKLAGPQAIEKLIFKGRPEILGERMLGLWNEKLDTAAWREQRASGAEILAPAEQARTAEDCLRRCQDALRRHPLRFDVAHGAAMLLMKWHLIDAVDTLWQQAVERQPEAREPRLYRFLHVIASGRLQEGFQLRLAAVKDWPWRRRTTAQPPSAYPAWTGQPLAGKRIVIWSEFGLGDEIFFLRFARILRERAGAASVTVLCQTPLKTLFAASGEANAVVAAEDSATLPEHDYWVYPHDIPAWLPLSLDALPTSVPYLRVPQEAGRYALPGRYGALKVGIVFRGEPNHENDRSRSLPGLSMLDPLFGHAEVDFYSLQKGSGAQEAAVHAAQRSNFYDIGVTAETMLDTARAVACLDLVITVDTSVAHLAGALGKPTWLLLPAYADWRWHYARDDSPWYPTVMLFRHPFRGGWGEVVTRLNGHLLARIAAREAGRAAAREAPRESATRGKGAGAPRRAGLTLPSSLP</sequence>
<dbReference type="Proteomes" id="UP000291078">
    <property type="component" value="Unassembled WGS sequence"/>
</dbReference>
<organism evidence="5 6">
    <name type="scientific">Cupriavidus agavae</name>
    <dbReference type="NCBI Taxonomy" id="1001822"/>
    <lineage>
        <taxon>Bacteria</taxon>
        <taxon>Pseudomonadati</taxon>
        <taxon>Pseudomonadota</taxon>
        <taxon>Betaproteobacteria</taxon>
        <taxon>Burkholderiales</taxon>
        <taxon>Burkholderiaceae</taxon>
        <taxon>Cupriavidus</taxon>
    </lineage>
</organism>
<reference evidence="5 6" key="1">
    <citation type="journal article" date="2015" name="Stand. Genomic Sci.">
        <title>Genomic Encyclopedia of Bacterial and Archaeal Type Strains, Phase III: the genomes of soil and plant-associated and newly described type strains.</title>
        <authorList>
            <person name="Whitman W.B."/>
            <person name="Woyke T."/>
            <person name="Klenk H.P."/>
            <person name="Zhou Y."/>
            <person name="Lilburn T.G."/>
            <person name="Beck B.J."/>
            <person name="De Vos P."/>
            <person name="Vandamme P."/>
            <person name="Eisen J.A."/>
            <person name="Garrity G."/>
            <person name="Hugenholtz P."/>
            <person name="Kyrpides N.C."/>
        </authorList>
    </citation>
    <scope>NUCLEOTIDE SEQUENCE [LARGE SCALE GENOMIC DNA]</scope>
    <source>
        <strain evidence="5 6">ASC-9842</strain>
    </source>
</reference>
<dbReference type="SUPFAM" id="SSF53756">
    <property type="entry name" value="UDP-Glycosyltransferase/glycogen phosphorylase"/>
    <property type="match status" value="1"/>
</dbReference>
<feature type="region of interest" description="Disordered" evidence="4">
    <location>
        <begin position="575"/>
        <end position="606"/>
    </location>
</feature>
<comment type="caution">
    <text evidence="5">The sequence shown here is derived from an EMBL/GenBank/DDBJ whole genome shotgun (WGS) entry which is preliminary data.</text>
</comment>
<dbReference type="AlphaFoldDB" id="A0A4Q7R9W5"/>
<dbReference type="InterPro" id="IPR051939">
    <property type="entry name" value="Glycosyltr_41/O-GlcNAc_trsf"/>
</dbReference>
<dbReference type="Gene3D" id="3.40.50.2000">
    <property type="entry name" value="Glycogen Phosphorylase B"/>
    <property type="match status" value="2"/>
</dbReference>
<evidence type="ECO:0000256" key="3">
    <source>
        <dbReference type="ARBA" id="ARBA00022679"/>
    </source>
</evidence>
<evidence type="ECO:0000256" key="2">
    <source>
        <dbReference type="ARBA" id="ARBA00022676"/>
    </source>
</evidence>
<feature type="non-terminal residue" evidence="5">
    <location>
        <position position="1"/>
    </location>
</feature>
<protein>
    <submittedName>
        <fullName evidence="5">Glycosyl transferase family 9 (Putative heptosyltransferase)</fullName>
    </submittedName>
</protein>
<proteinExistence type="predicted"/>
<accession>A0A4Q7R9W5</accession>
<dbReference type="PANTHER" id="PTHR44835">
    <property type="entry name" value="UDP-N-ACETYLGLUCOSAMINE--PEPTIDE N-ACETYLGLUCOSAMINYLTRANSFERASE SPINDLY-RELATED"/>
    <property type="match status" value="1"/>
</dbReference>
<dbReference type="Pfam" id="PF01075">
    <property type="entry name" value="Glyco_transf_9"/>
    <property type="match status" value="1"/>
</dbReference>
<evidence type="ECO:0000256" key="1">
    <source>
        <dbReference type="ARBA" id="ARBA00004922"/>
    </source>
</evidence>
<dbReference type="OrthoDB" id="8886062at2"/>
<keyword evidence="2" id="KW-0328">Glycosyltransferase</keyword>
<dbReference type="RefSeq" id="WP_157994729.1">
    <property type="nucleotide sequence ID" value="NZ_SGXM01000014.1"/>
</dbReference>
<dbReference type="GO" id="GO:0016757">
    <property type="term" value="F:glycosyltransferase activity"/>
    <property type="evidence" value="ECO:0007669"/>
    <property type="project" value="UniProtKB-KW"/>
</dbReference>
<dbReference type="PANTHER" id="PTHR44835:SF1">
    <property type="entry name" value="PROTEIN O-GLCNAC TRANSFERASE"/>
    <property type="match status" value="1"/>
</dbReference>
<evidence type="ECO:0000313" key="5">
    <source>
        <dbReference type="EMBL" id="RZT28988.1"/>
    </source>
</evidence>
<feature type="compositionally biased region" description="Basic and acidic residues" evidence="4">
    <location>
        <begin position="575"/>
        <end position="586"/>
    </location>
</feature>
<evidence type="ECO:0000313" key="6">
    <source>
        <dbReference type="Proteomes" id="UP000291078"/>
    </source>
</evidence>
<evidence type="ECO:0000256" key="4">
    <source>
        <dbReference type="SAM" id="MobiDB-lite"/>
    </source>
</evidence>
<name>A0A4Q7R9W5_9BURK</name>